<evidence type="ECO:0000256" key="9">
    <source>
        <dbReference type="ARBA" id="ARBA00023136"/>
    </source>
</evidence>
<protein>
    <recommendedName>
        <fullName evidence="11">TonB C-terminal domain-containing protein</fullName>
    </recommendedName>
</protein>
<gene>
    <name evidence="12" type="ORF">GCM10011383_06530</name>
</gene>
<dbReference type="InterPro" id="IPR037682">
    <property type="entry name" value="TonB_C"/>
</dbReference>
<comment type="subcellular location">
    <subcellularLocation>
        <location evidence="1">Cell inner membrane</location>
        <topology evidence="1">Single-pass membrane protein</topology>
        <orientation evidence="1">Periplasmic side</orientation>
    </subcellularLocation>
</comment>
<evidence type="ECO:0000313" key="12">
    <source>
        <dbReference type="EMBL" id="GGE98405.1"/>
    </source>
</evidence>
<keyword evidence="3" id="KW-0813">Transport</keyword>
<keyword evidence="6" id="KW-0812">Transmembrane</keyword>
<evidence type="ECO:0000256" key="3">
    <source>
        <dbReference type="ARBA" id="ARBA00022448"/>
    </source>
</evidence>
<evidence type="ECO:0000256" key="7">
    <source>
        <dbReference type="ARBA" id="ARBA00022927"/>
    </source>
</evidence>
<organism evidence="12 13">
    <name type="scientific">Hymenobacter cavernae</name>
    <dbReference type="NCBI Taxonomy" id="2044852"/>
    <lineage>
        <taxon>Bacteria</taxon>
        <taxon>Pseudomonadati</taxon>
        <taxon>Bacteroidota</taxon>
        <taxon>Cytophagia</taxon>
        <taxon>Cytophagales</taxon>
        <taxon>Hymenobacteraceae</taxon>
        <taxon>Hymenobacter</taxon>
    </lineage>
</organism>
<proteinExistence type="inferred from homology"/>
<dbReference type="PANTHER" id="PTHR33446:SF2">
    <property type="entry name" value="PROTEIN TONB"/>
    <property type="match status" value="1"/>
</dbReference>
<evidence type="ECO:0000256" key="6">
    <source>
        <dbReference type="ARBA" id="ARBA00022692"/>
    </source>
</evidence>
<keyword evidence="9" id="KW-0472">Membrane</keyword>
<comment type="similarity">
    <text evidence="2">Belongs to the TonB family.</text>
</comment>
<feature type="signal peptide" evidence="10">
    <location>
        <begin position="1"/>
        <end position="22"/>
    </location>
</feature>
<keyword evidence="4" id="KW-1003">Cell membrane</keyword>
<evidence type="ECO:0000256" key="5">
    <source>
        <dbReference type="ARBA" id="ARBA00022519"/>
    </source>
</evidence>
<name>A0ABQ1TLD3_9BACT</name>
<reference evidence="13" key="1">
    <citation type="journal article" date="2019" name="Int. J. Syst. Evol. Microbiol.">
        <title>The Global Catalogue of Microorganisms (GCM) 10K type strain sequencing project: providing services to taxonomists for standard genome sequencing and annotation.</title>
        <authorList>
            <consortium name="The Broad Institute Genomics Platform"/>
            <consortium name="The Broad Institute Genome Sequencing Center for Infectious Disease"/>
            <person name="Wu L."/>
            <person name="Ma J."/>
        </authorList>
    </citation>
    <scope>NUCLEOTIDE SEQUENCE [LARGE SCALE GENOMIC DNA]</scope>
    <source>
        <strain evidence="13">CGMCC 1.15197</strain>
    </source>
</reference>
<evidence type="ECO:0000256" key="8">
    <source>
        <dbReference type="ARBA" id="ARBA00022989"/>
    </source>
</evidence>
<dbReference type="Gene3D" id="3.30.1150.10">
    <property type="match status" value="1"/>
</dbReference>
<dbReference type="EMBL" id="BMHT01000001">
    <property type="protein sequence ID" value="GGE98405.1"/>
    <property type="molecule type" value="Genomic_DNA"/>
</dbReference>
<evidence type="ECO:0000256" key="4">
    <source>
        <dbReference type="ARBA" id="ARBA00022475"/>
    </source>
</evidence>
<dbReference type="Pfam" id="PF03544">
    <property type="entry name" value="TonB_C"/>
    <property type="match status" value="1"/>
</dbReference>
<evidence type="ECO:0000256" key="2">
    <source>
        <dbReference type="ARBA" id="ARBA00006555"/>
    </source>
</evidence>
<dbReference type="InterPro" id="IPR051045">
    <property type="entry name" value="TonB-dependent_transducer"/>
</dbReference>
<keyword evidence="7" id="KW-0653">Protein transport</keyword>
<keyword evidence="13" id="KW-1185">Reference proteome</keyword>
<dbReference type="RefSeq" id="WP_229755096.1">
    <property type="nucleotide sequence ID" value="NZ_BMHT01000001.1"/>
</dbReference>
<feature type="chain" id="PRO_5046143516" description="TonB C-terminal domain-containing protein" evidence="10">
    <location>
        <begin position="23"/>
        <end position="154"/>
    </location>
</feature>
<keyword evidence="10" id="KW-0732">Signal</keyword>
<keyword evidence="5" id="KW-0997">Cell inner membrane</keyword>
<dbReference type="PANTHER" id="PTHR33446">
    <property type="entry name" value="PROTEIN TONB-RELATED"/>
    <property type="match status" value="1"/>
</dbReference>
<sequence length="154" mass="16780">MKKAHCLALTGALLTITSTLLAQSTPTAILSKENPSVYNYVEQMPSFRGGPDSLLAYIRNNTRYPVEALYKGVVGKVFVSFVVNAQGKVKQACILKGVHPALDLEALRVISNMPAAWQPGKHEGKSVAVSFTVPVTFYTPEARQLLNIRVPKKP</sequence>
<dbReference type="InterPro" id="IPR006260">
    <property type="entry name" value="TonB/TolA_C"/>
</dbReference>
<evidence type="ECO:0000259" key="11">
    <source>
        <dbReference type="PROSITE" id="PS52015"/>
    </source>
</evidence>
<comment type="caution">
    <text evidence="12">The sequence shown here is derived from an EMBL/GenBank/DDBJ whole genome shotgun (WGS) entry which is preliminary data.</text>
</comment>
<dbReference type="NCBIfam" id="TIGR01352">
    <property type="entry name" value="tonB_Cterm"/>
    <property type="match status" value="1"/>
</dbReference>
<keyword evidence="8" id="KW-1133">Transmembrane helix</keyword>
<feature type="domain" description="TonB C-terminal" evidence="11">
    <location>
        <begin position="49"/>
        <end position="146"/>
    </location>
</feature>
<accession>A0ABQ1TLD3</accession>
<evidence type="ECO:0000256" key="10">
    <source>
        <dbReference type="SAM" id="SignalP"/>
    </source>
</evidence>
<dbReference type="Proteomes" id="UP000632273">
    <property type="component" value="Unassembled WGS sequence"/>
</dbReference>
<dbReference type="PROSITE" id="PS52015">
    <property type="entry name" value="TONB_CTD"/>
    <property type="match status" value="1"/>
</dbReference>
<evidence type="ECO:0000313" key="13">
    <source>
        <dbReference type="Proteomes" id="UP000632273"/>
    </source>
</evidence>
<dbReference type="SUPFAM" id="SSF74653">
    <property type="entry name" value="TolA/TonB C-terminal domain"/>
    <property type="match status" value="1"/>
</dbReference>
<evidence type="ECO:0000256" key="1">
    <source>
        <dbReference type="ARBA" id="ARBA00004383"/>
    </source>
</evidence>